<protein>
    <submittedName>
        <fullName evidence="1">Uncharacterized protein</fullName>
    </submittedName>
</protein>
<organism evidence="1 2">
    <name type="scientific">Nitrosomonas mobilis</name>
    <dbReference type="NCBI Taxonomy" id="51642"/>
    <lineage>
        <taxon>Bacteria</taxon>
        <taxon>Pseudomonadati</taxon>
        <taxon>Pseudomonadota</taxon>
        <taxon>Betaproteobacteria</taxon>
        <taxon>Nitrosomonadales</taxon>
        <taxon>Nitrosomonadaceae</taxon>
        <taxon>Nitrosomonas</taxon>
    </lineage>
</organism>
<sequence length="40" mass="4233">MEPGEQPYALLPPTAQEAKFTPIAGKSHQFLMGAACTTQA</sequence>
<dbReference type="AlphaFoldDB" id="A0A1G5SG04"/>
<dbReference type="EMBL" id="FMWO01000057">
    <property type="protein sequence ID" value="SCZ86126.1"/>
    <property type="molecule type" value="Genomic_DNA"/>
</dbReference>
<dbReference type="Proteomes" id="UP000198729">
    <property type="component" value="Unassembled WGS sequence"/>
</dbReference>
<evidence type="ECO:0000313" key="2">
    <source>
        <dbReference type="Proteomes" id="UP000198729"/>
    </source>
</evidence>
<proteinExistence type="predicted"/>
<reference evidence="1 2" key="1">
    <citation type="submission" date="2016-10" db="EMBL/GenBank/DDBJ databases">
        <authorList>
            <person name="de Groot N.N."/>
        </authorList>
    </citation>
    <scope>NUCLEOTIDE SEQUENCE [LARGE SCALE GENOMIC DNA]</scope>
    <source>
        <strain evidence="1">1</strain>
    </source>
</reference>
<evidence type="ECO:0000313" key="1">
    <source>
        <dbReference type="EMBL" id="SCZ86126.1"/>
    </source>
</evidence>
<gene>
    <name evidence="1" type="ORF">NSMM_490015</name>
</gene>
<keyword evidence="2" id="KW-1185">Reference proteome</keyword>
<accession>A0A1G5SG04</accession>
<dbReference type="STRING" id="51642.NSMM_490015"/>
<name>A0A1G5SG04_9PROT</name>